<dbReference type="NCBIfam" id="NF011292">
    <property type="entry name" value="PRK14704.1"/>
    <property type="match status" value="1"/>
</dbReference>
<evidence type="ECO:0000313" key="3">
    <source>
        <dbReference type="Proteomes" id="UP000233375"/>
    </source>
</evidence>
<dbReference type="AlphaFoldDB" id="A0A2N0Z7T4"/>
<dbReference type="GO" id="GO:0004748">
    <property type="term" value="F:ribonucleoside-diphosphate reductase activity, thioredoxin disulfide as acceptor"/>
    <property type="evidence" value="ECO:0007669"/>
    <property type="project" value="TreeGrafter"/>
</dbReference>
<sequence length="614" mass="69192">MTNYTELIREFEEIMKSDNPDYIQENANVDGLSPMGHMMHFAASSSKHYTIENLLSEEVKTAYKEGYIHIHDLDFYSSGTTTCCQIPLGKLLEDGFNTGHGYMREPNSIMSAMALTSIILQANQNQQHGGQAIPMLDYDLAPYIKKTYEKHRMNLQNFIETKEELEKQAWEWTKKDTFQACEAFIHNCNSMNSRGGGQTPFVSVNLGTDTSKEGAMLTRCLLKAVQAGLGKGETPIFPIVVFKVKEGINYAPQDPNYALFDLALETTSKRLFPNFVFLDATFNSKYYDGTPQSEIATMGCRTRVMGNIHGKEQSVGRGNLSFTSINLPLLALETGSIEQFFIELQKYCQVVVRQLWERYRYQSTKKAANFKFLYTQGVWADGEKLKLDDHLAETLKQGTLSIGFVGLAECLVALLGVHHGESMDAYELGVQIVKKMQLYTDEATIEYGLNYSLIATPAESFAGKALRITKKKFGYIKGVTDREYFTNSFHIPVYYPIRALEKIQKEAVFHELTDGGHITYVELNGDASKNIDAVKTIVCAMKEAGIGYGSINHPVDRCLSCGYSGIINRDCPSCGEKMEQNIERIRRITGYLVGSLDKWNTAKRAEERERVKHQ</sequence>
<dbReference type="SUPFAM" id="SSF51998">
    <property type="entry name" value="PFL-like glycyl radical enzymes"/>
    <property type="match status" value="1"/>
</dbReference>
<reference evidence="2 3" key="1">
    <citation type="journal article" date="2003" name="Int. J. Syst. Evol. Microbiol.">
        <title>Bacillus nealsonii sp. nov., isolated from a spacecraft-assembly facility, whose spores are gamma-radiation resistant.</title>
        <authorList>
            <person name="Venkateswaran K."/>
            <person name="Kempf M."/>
            <person name="Chen F."/>
            <person name="Satomi M."/>
            <person name="Nicholson W."/>
            <person name="Kern R."/>
        </authorList>
    </citation>
    <scope>NUCLEOTIDE SEQUENCE [LARGE SCALE GENOMIC DNA]</scope>
    <source>
        <strain evidence="2 3">FO-92</strain>
    </source>
</reference>
<evidence type="ECO:0000256" key="1">
    <source>
        <dbReference type="SAM" id="Coils"/>
    </source>
</evidence>
<dbReference type="CDD" id="cd01675">
    <property type="entry name" value="RNR_III"/>
    <property type="match status" value="1"/>
</dbReference>
<dbReference type="Pfam" id="PF13597">
    <property type="entry name" value="NRDD"/>
    <property type="match status" value="1"/>
</dbReference>
<dbReference type="RefSeq" id="WP_101175300.1">
    <property type="nucleotide sequence ID" value="NZ_PISE01000003.1"/>
</dbReference>
<dbReference type="GO" id="GO:0006260">
    <property type="term" value="P:DNA replication"/>
    <property type="evidence" value="ECO:0007669"/>
    <property type="project" value="InterPro"/>
</dbReference>
<proteinExistence type="predicted"/>
<protein>
    <submittedName>
        <fullName evidence="2">Anaerobic ribonucleoside-triphosphate reductase</fullName>
    </submittedName>
</protein>
<name>A0A2N0Z7T4_9BACI</name>
<feature type="coiled-coil region" evidence="1">
    <location>
        <begin position="148"/>
        <end position="175"/>
    </location>
</feature>
<dbReference type="GO" id="GO:0009265">
    <property type="term" value="P:2'-deoxyribonucleotide biosynthetic process"/>
    <property type="evidence" value="ECO:0007669"/>
    <property type="project" value="TreeGrafter"/>
</dbReference>
<accession>A0A2N0Z7T4</accession>
<dbReference type="InterPro" id="IPR012833">
    <property type="entry name" value="NrdD"/>
</dbReference>
<dbReference type="OrthoDB" id="9804622at2"/>
<dbReference type="PANTHER" id="PTHR21075:SF0">
    <property type="entry name" value="ANAEROBIC RIBONUCLEOSIDE-TRIPHOSPHATE REDUCTASE"/>
    <property type="match status" value="1"/>
</dbReference>
<gene>
    <name evidence="2" type="primary">nrdD</name>
    <name evidence="2" type="ORF">CWS01_01665</name>
</gene>
<evidence type="ECO:0000313" key="2">
    <source>
        <dbReference type="EMBL" id="PKG25576.1"/>
    </source>
</evidence>
<dbReference type="NCBIfam" id="TIGR02487">
    <property type="entry name" value="NrdD"/>
    <property type="match status" value="1"/>
</dbReference>
<keyword evidence="1" id="KW-0175">Coiled coil</keyword>
<organism evidence="2 3">
    <name type="scientific">Niallia nealsonii</name>
    <dbReference type="NCBI Taxonomy" id="115979"/>
    <lineage>
        <taxon>Bacteria</taxon>
        <taxon>Bacillati</taxon>
        <taxon>Bacillota</taxon>
        <taxon>Bacilli</taxon>
        <taxon>Bacillales</taxon>
        <taxon>Bacillaceae</taxon>
        <taxon>Niallia</taxon>
    </lineage>
</organism>
<keyword evidence="3" id="KW-1185">Reference proteome</keyword>
<dbReference type="Proteomes" id="UP000233375">
    <property type="component" value="Unassembled WGS sequence"/>
</dbReference>
<dbReference type="PANTHER" id="PTHR21075">
    <property type="entry name" value="ANAEROBIC RIBONUCLEOSIDE-TRIPHOSPHATE REDUCTASE"/>
    <property type="match status" value="1"/>
</dbReference>
<dbReference type="GO" id="GO:0031250">
    <property type="term" value="C:anaerobic ribonucleoside-triphosphate reductase complex"/>
    <property type="evidence" value="ECO:0007669"/>
    <property type="project" value="TreeGrafter"/>
</dbReference>
<dbReference type="Gene3D" id="3.20.70.20">
    <property type="match status" value="1"/>
</dbReference>
<comment type="caution">
    <text evidence="2">The sequence shown here is derived from an EMBL/GenBank/DDBJ whole genome shotgun (WGS) entry which is preliminary data.</text>
</comment>
<dbReference type="GO" id="GO:0008998">
    <property type="term" value="F:ribonucleoside-triphosphate reductase (thioredoxin) activity"/>
    <property type="evidence" value="ECO:0007669"/>
    <property type="project" value="InterPro"/>
</dbReference>
<dbReference type="EMBL" id="PISE01000003">
    <property type="protein sequence ID" value="PKG25576.1"/>
    <property type="molecule type" value="Genomic_DNA"/>
</dbReference>